<reference evidence="3" key="1">
    <citation type="journal article" date="2014" name="Genome Announc.">
        <title>Genome Sequence of Arthrobacter siccitolerans 4J27, a Xeroprotectant-Producing Desiccation-Tolerant Microorganism.</title>
        <authorList>
            <person name="Manzanera M."/>
            <person name="Santa-Cruz-Calvo L."/>
            <person name="Vilchez J.I."/>
            <person name="Garcia-Fontana C."/>
            <person name="Silva-Castro G.A."/>
            <person name="Calvo C."/>
            <person name="Gonzalez-Lopez J."/>
        </authorList>
    </citation>
    <scope>NUCLEOTIDE SEQUENCE [LARGE SCALE GENOMIC DNA]</scope>
    <source>
        <strain evidence="3">4J27</strain>
    </source>
</reference>
<dbReference type="RefSeq" id="WP_050056127.1">
    <property type="nucleotide sequence ID" value="NZ_CAQI01000048.1"/>
</dbReference>
<evidence type="ECO:0000313" key="2">
    <source>
        <dbReference type="EMBL" id="CCQ47266.1"/>
    </source>
</evidence>
<dbReference type="CDD" id="cd04301">
    <property type="entry name" value="NAT_SF"/>
    <property type="match status" value="1"/>
</dbReference>
<dbReference type="SUPFAM" id="SSF55729">
    <property type="entry name" value="Acyl-CoA N-acyltransferases (Nat)"/>
    <property type="match status" value="1"/>
</dbReference>
<dbReference type="PROSITE" id="PS51186">
    <property type="entry name" value="GNAT"/>
    <property type="match status" value="1"/>
</dbReference>
<keyword evidence="3" id="KW-1185">Reference proteome</keyword>
<comment type="caution">
    <text evidence="2">The sequence shown here is derived from an EMBL/GenBank/DDBJ whole genome shotgun (WGS) entry which is preliminary data.</text>
</comment>
<dbReference type="InterPro" id="IPR000182">
    <property type="entry name" value="GNAT_dom"/>
</dbReference>
<dbReference type="AlphaFoldDB" id="A0A024H692"/>
<gene>
    <name evidence="2" type="ORF">ARTSIC4J27_3246</name>
</gene>
<keyword evidence="2" id="KW-0808">Transferase</keyword>
<dbReference type="EMBL" id="CAQI01000048">
    <property type="protein sequence ID" value="CCQ47266.1"/>
    <property type="molecule type" value="Genomic_DNA"/>
</dbReference>
<dbReference type="InterPro" id="IPR016181">
    <property type="entry name" value="Acyl_CoA_acyltransferase"/>
</dbReference>
<dbReference type="PANTHER" id="PTHR43617">
    <property type="entry name" value="L-AMINO ACID N-ACETYLTRANSFERASE"/>
    <property type="match status" value="1"/>
</dbReference>
<evidence type="ECO:0000259" key="1">
    <source>
        <dbReference type="PROSITE" id="PS51186"/>
    </source>
</evidence>
<protein>
    <submittedName>
        <fullName evidence="2">Acetyltransferase family protein</fullName>
    </submittedName>
</protein>
<proteinExistence type="predicted"/>
<organism evidence="2 3">
    <name type="scientific">Pseudarthrobacter siccitolerans</name>
    <dbReference type="NCBI Taxonomy" id="861266"/>
    <lineage>
        <taxon>Bacteria</taxon>
        <taxon>Bacillati</taxon>
        <taxon>Actinomycetota</taxon>
        <taxon>Actinomycetes</taxon>
        <taxon>Micrococcales</taxon>
        <taxon>Micrococcaceae</taxon>
        <taxon>Pseudarthrobacter</taxon>
    </lineage>
</organism>
<dbReference type="OrthoDB" id="5243635at2"/>
<dbReference type="Gene3D" id="3.40.630.30">
    <property type="match status" value="1"/>
</dbReference>
<dbReference type="GO" id="GO:0016747">
    <property type="term" value="F:acyltransferase activity, transferring groups other than amino-acyl groups"/>
    <property type="evidence" value="ECO:0007669"/>
    <property type="project" value="InterPro"/>
</dbReference>
<accession>A0A024H692</accession>
<dbReference type="Pfam" id="PF00583">
    <property type="entry name" value="Acetyltransf_1"/>
    <property type="match status" value="1"/>
</dbReference>
<dbReference type="InterPro" id="IPR050276">
    <property type="entry name" value="MshD_Acetyltransferase"/>
</dbReference>
<evidence type="ECO:0000313" key="3">
    <source>
        <dbReference type="Proteomes" id="UP000035722"/>
    </source>
</evidence>
<name>A0A024H692_9MICC</name>
<dbReference type="Proteomes" id="UP000035722">
    <property type="component" value="Unassembled WGS sequence"/>
</dbReference>
<feature type="domain" description="N-acetyltransferase" evidence="1">
    <location>
        <begin position="3"/>
        <end position="162"/>
    </location>
</feature>
<dbReference type="STRING" id="861266.ARTSIC4J27_3246"/>
<sequence length="173" mass="19280">MDYVLRQATPDDAEAIVLMHTLAHEECYPHLLSPAFFAARRKAIPERVARRRNHLDVEDPRVIAVDANNDVVGFADAGPGRDEDGPVPLELYSIYIRARAQGIGLGSALVGAAIGESPAYLWVLEDNLRAQAFYRRHGFQPDGKRGLLPPEWEALPEMRMVRGGRLVDQLRSN</sequence>